<keyword evidence="3" id="KW-1185">Reference proteome</keyword>
<name>A0ABW0RYL4_9BURK</name>
<reference evidence="3" key="1">
    <citation type="journal article" date="2019" name="Int. J. Syst. Evol. Microbiol.">
        <title>The Global Catalogue of Microorganisms (GCM) 10K type strain sequencing project: providing services to taxonomists for standard genome sequencing and annotation.</title>
        <authorList>
            <consortium name="The Broad Institute Genomics Platform"/>
            <consortium name="The Broad Institute Genome Sequencing Center for Infectious Disease"/>
            <person name="Wu L."/>
            <person name="Ma J."/>
        </authorList>
    </citation>
    <scope>NUCLEOTIDE SEQUENCE [LARGE SCALE GENOMIC DNA]</scope>
    <source>
        <strain evidence="3">CGMCC 4.5798</strain>
    </source>
</reference>
<dbReference type="EMBL" id="JBHSMZ010000010">
    <property type="protein sequence ID" value="MFC5549946.1"/>
    <property type="molecule type" value="Genomic_DNA"/>
</dbReference>
<protein>
    <submittedName>
        <fullName evidence="2">Uncharacterized protein</fullName>
    </submittedName>
</protein>
<dbReference type="RefSeq" id="WP_379772039.1">
    <property type="nucleotide sequence ID" value="NZ_JBHSMZ010000010.1"/>
</dbReference>
<feature type="region of interest" description="Disordered" evidence="1">
    <location>
        <begin position="1"/>
        <end position="24"/>
    </location>
</feature>
<feature type="compositionally biased region" description="Basic residues" evidence="1">
    <location>
        <begin position="1"/>
        <end position="12"/>
    </location>
</feature>
<dbReference type="Proteomes" id="UP001596086">
    <property type="component" value="Unassembled WGS sequence"/>
</dbReference>
<organism evidence="2 3">
    <name type="scientific">Massilia aerilata</name>
    <dbReference type="NCBI Taxonomy" id="453817"/>
    <lineage>
        <taxon>Bacteria</taxon>
        <taxon>Pseudomonadati</taxon>
        <taxon>Pseudomonadota</taxon>
        <taxon>Betaproteobacteria</taxon>
        <taxon>Burkholderiales</taxon>
        <taxon>Oxalobacteraceae</taxon>
        <taxon>Telluria group</taxon>
        <taxon>Massilia</taxon>
    </lineage>
</organism>
<gene>
    <name evidence="2" type="ORF">ACFPO9_15625</name>
</gene>
<evidence type="ECO:0000313" key="2">
    <source>
        <dbReference type="EMBL" id="MFC5549946.1"/>
    </source>
</evidence>
<comment type="caution">
    <text evidence="2">The sequence shown here is derived from an EMBL/GenBank/DDBJ whole genome shotgun (WGS) entry which is preliminary data.</text>
</comment>
<sequence>MQHRRRSQHGSRHGQCARQPHRQRRLRAGHERLDFAYTQSSGSFIATGKLTRLAFFLATDVNSGAFYIDKVSLEQTATRVHCDFTPASAQRMACYAPHAAFAHPATPPGTPPRESIEIRCLLIYD</sequence>
<proteinExistence type="predicted"/>
<accession>A0ABW0RYL4</accession>
<evidence type="ECO:0000313" key="3">
    <source>
        <dbReference type="Proteomes" id="UP001596086"/>
    </source>
</evidence>
<evidence type="ECO:0000256" key="1">
    <source>
        <dbReference type="SAM" id="MobiDB-lite"/>
    </source>
</evidence>